<dbReference type="InterPro" id="IPR046449">
    <property type="entry name" value="DEGP_PDZ_sf"/>
</dbReference>
<evidence type="ECO:0000313" key="3">
    <source>
        <dbReference type="Proteomes" id="UP000007800"/>
    </source>
</evidence>
<keyword evidence="3" id="KW-1185">Reference proteome</keyword>
<dbReference type="InParanoid" id="C5K483"/>
<organism evidence="3">
    <name type="scientific">Perkinsus marinus (strain ATCC 50983 / TXsc)</name>
    <dbReference type="NCBI Taxonomy" id="423536"/>
    <lineage>
        <taxon>Eukaryota</taxon>
        <taxon>Sar</taxon>
        <taxon>Alveolata</taxon>
        <taxon>Perkinsozoa</taxon>
        <taxon>Perkinsea</taxon>
        <taxon>Perkinsida</taxon>
        <taxon>Perkinsidae</taxon>
        <taxon>Perkinsus</taxon>
    </lineage>
</organism>
<evidence type="ECO:0000259" key="1">
    <source>
        <dbReference type="Pfam" id="PF17815"/>
    </source>
</evidence>
<dbReference type="Pfam" id="PF17815">
    <property type="entry name" value="PDZ_3"/>
    <property type="match status" value="1"/>
</dbReference>
<protein>
    <recommendedName>
        <fullName evidence="1">Protease Do-like PDZ domain-containing protein</fullName>
    </recommendedName>
</protein>
<evidence type="ECO:0000313" key="2">
    <source>
        <dbReference type="EMBL" id="EER20699.1"/>
    </source>
</evidence>
<dbReference type="Proteomes" id="UP000007800">
    <property type="component" value="Unassembled WGS sequence"/>
</dbReference>
<proteinExistence type="predicted"/>
<sequence length="93" mass="10728">MVTISNQKLRFVFASCGHMVIVRLAKLNGVQVRNLRQLADEVVKIEQQTNHESMMTFELVNGDVVVIPVEEAIEANEEIMKRNKIAKRMNFRE</sequence>
<accession>C5K483</accession>
<dbReference type="Gene3D" id="3.20.190.20">
    <property type="match status" value="1"/>
</dbReference>
<dbReference type="AlphaFoldDB" id="C5K483"/>
<gene>
    <name evidence="2" type="ORF">Pmar_PMAR015639</name>
</gene>
<dbReference type="EMBL" id="GG670443">
    <property type="protein sequence ID" value="EER20699.1"/>
    <property type="molecule type" value="Genomic_DNA"/>
</dbReference>
<dbReference type="RefSeq" id="XP_002788903.1">
    <property type="nucleotide sequence ID" value="XM_002788857.1"/>
</dbReference>
<dbReference type="GeneID" id="9051258"/>
<feature type="domain" description="Protease Do-like PDZ" evidence="1">
    <location>
        <begin position="19"/>
        <end position="89"/>
    </location>
</feature>
<name>C5K483_PERM5</name>
<dbReference type="InterPro" id="IPR041517">
    <property type="entry name" value="DEGP_PDZ"/>
</dbReference>
<reference evidence="2 3" key="1">
    <citation type="submission" date="2008-07" db="EMBL/GenBank/DDBJ databases">
        <authorList>
            <person name="El-Sayed N."/>
            <person name="Caler E."/>
            <person name="Inman J."/>
            <person name="Amedeo P."/>
            <person name="Hass B."/>
            <person name="Wortman J."/>
        </authorList>
    </citation>
    <scope>NUCLEOTIDE SEQUENCE [LARGE SCALE GENOMIC DNA]</scope>
    <source>
        <strain evidence="3">ATCC 50983 / TXsc</strain>
    </source>
</reference>